<dbReference type="EMBL" id="CM045762">
    <property type="protein sequence ID" value="KAI8010921.1"/>
    <property type="molecule type" value="Genomic_DNA"/>
</dbReference>
<sequence>MISETESVRKISRLGQLCEIGKHLKGYELIWAALICYLSALSVRAGAAVQVDALLSNGCSMVEGCKLIWAAILCDAVCILSMQGSGTRHAGHNDSAGQNRWRSMSFVAETAINSGKEKNGDACKGRSDAPPQNPMQFQSVEDEEVVTPGFMRSLSGSERHRAGLNIEVFLGKAQDDGGNVLGQRLSGEDISESQPNKENCAQSERLVAAPFIMEKEKNRGVNYKSVSSLPKQTVTKKGKAKGTLNFQGKKKGSLPFGDGSSLNLKKGAVFRSAVAAISLSMASKTGSGRLLLNEAEASLQLGHVLGLKCKGDEEEVISKLMELEAKDQETLVIFFGWVEDATGGTSLCLFLAFRLICWAVLLNSVAHMCFSGQDLMFIGSGMGLKLALDWVLMTDLLLKLCLEACYEAATLIQPAGVLDLGWAEFGRDIILERLKGSSGLVKPFIAMSLCVAASVEKSGVFTSEQWKSVARTTKLSP</sequence>
<proteinExistence type="predicted"/>
<reference evidence="1 2" key="1">
    <citation type="journal article" date="2022" name="Plant J.">
        <title>Chromosome-level genome of Camellia lanceoleosa provides a valuable resource for understanding genome evolution and self-incompatibility.</title>
        <authorList>
            <person name="Gong W."/>
            <person name="Xiao S."/>
            <person name="Wang L."/>
            <person name="Liao Z."/>
            <person name="Chang Y."/>
            <person name="Mo W."/>
            <person name="Hu G."/>
            <person name="Li W."/>
            <person name="Zhao G."/>
            <person name="Zhu H."/>
            <person name="Hu X."/>
            <person name="Ji K."/>
            <person name="Xiang X."/>
            <person name="Song Q."/>
            <person name="Yuan D."/>
            <person name="Jin S."/>
            <person name="Zhang L."/>
        </authorList>
    </citation>
    <scope>NUCLEOTIDE SEQUENCE [LARGE SCALE GENOMIC DNA]</scope>
    <source>
        <strain evidence="1">SQ_2022a</strain>
    </source>
</reference>
<accession>A0ACC0HCT9</accession>
<dbReference type="Proteomes" id="UP001060215">
    <property type="component" value="Chromosome 5"/>
</dbReference>
<organism evidence="1 2">
    <name type="scientific">Camellia lanceoleosa</name>
    <dbReference type="NCBI Taxonomy" id="1840588"/>
    <lineage>
        <taxon>Eukaryota</taxon>
        <taxon>Viridiplantae</taxon>
        <taxon>Streptophyta</taxon>
        <taxon>Embryophyta</taxon>
        <taxon>Tracheophyta</taxon>
        <taxon>Spermatophyta</taxon>
        <taxon>Magnoliopsida</taxon>
        <taxon>eudicotyledons</taxon>
        <taxon>Gunneridae</taxon>
        <taxon>Pentapetalae</taxon>
        <taxon>asterids</taxon>
        <taxon>Ericales</taxon>
        <taxon>Theaceae</taxon>
        <taxon>Camellia</taxon>
    </lineage>
</organism>
<protein>
    <submittedName>
        <fullName evidence="1">Uncharacterized protein</fullName>
    </submittedName>
</protein>
<name>A0ACC0HCT9_9ERIC</name>
<evidence type="ECO:0000313" key="2">
    <source>
        <dbReference type="Proteomes" id="UP001060215"/>
    </source>
</evidence>
<gene>
    <name evidence="1" type="ORF">LOK49_LG06G00683</name>
</gene>
<evidence type="ECO:0000313" key="1">
    <source>
        <dbReference type="EMBL" id="KAI8010921.1"/>
    </source>
</evidence>
<keyword evidence="2" id="KW-1185">Reference proteome</keyword>
<comment type="caution">
    <text evidence="1">The sequence shown here is derived from an EMBL/GenBank/DDBJ whole genome shotgun (WGS) entry which is preliminary data.</text>
</comment>